<name>A0A2J7Q7M9_9NEOP</name>
<proteinExistence type="inferred from homology"/>
<gene>
    <name evidence="10" type="primary">Crz</name>
    <name evidence="10" type="ORF">B7P43_G03078</name>
</gene>
<evidence type="ECO:0000256" key="5">
    <source>
        <dbReference type="ARBA" id="ARBA00022729"/>
    </source>
</evidence>
<feature type="compositionally biased region" description="Acidic residues" evidence="8">
    <location>
        <begin position="127"/>
        <end position="137"/>
    </location>
</feature>
<keyword evidence="11" id="KW-1185">Reference proteome</keyword>
<reference evidence="10 11" key="1">
    <citation type="submission" date="2017-12" db="EMBL/GenBank/DDBJ databases">
        <title>Hemimetabolous genomes reveal molecular basis of termite eusociality.</title>
        <authorList>
            <person name="Harrison M.C."/>
            <person name="Jongepier E."/>
            <person name="Robertson H.M."/>
            <person name="Arning N."/>
            <person name="Bitard-Feildel T."/>
            <person name="Chao H."/>
            <person name="Childers C.P."/>
            <person name="Dinh H."/>
            <person name="Doddapaneni H."/>
            <person name="Dugan S."/>
            <person name="Gowin J."/>
            <person name="Greiner C."/>
            <person name="Han Y."/>
            <person name="Hu H."/>
            <person name="Hughes D.S.T."/>
            <person name="Huylmans A.-K."/>
            <person name="Kemena C."/>
            <person name="Kremer L.P.M."/>
            <person name="Lee S.L."/>
            <person name="Lopez-Ezquerra A."/>
            <person name="Mallet L."/>
            <person name="Monroy-Kuhn J.M."/>
            <person name="Moser A."/>
            <person name="Murali S.C."/>
            <person name="Muzny D.M."/>
            <person name="Otani S."/>
            <person name="Piulachs M.-D."/>
            <person name="Poelchau M."/>
            <person name="Qu J."/>
            <person name="Schaub F."/>
            <person name="Wada-Katsumata A."/>
            <person name="Worley K.C."/>
            <person name="Xie Q."/>
            <person name="Ylla G."/>
            <person name="Poulsen M."/>
            <person name="Gibbs R.A."/>
            <person name="Schal C."/>
            <person name="Richards S."/>
            <person name="Belles X."/>
            <person name="Korb J."/>
            <person name="Bornberg-Bauer E."/>
        </authorList>
    </citation>
    <scope>NUCLEOTIDE SEQUENCE [LARGE SCALE GENOMIC DNA]</scope>
    <source>
        <tissue evidence="10">Whole body</tissue>
    </source>
</reference>
<dbReference type="GO" id="GO:0007218">
    <property type="term" value="P:neuropeptide signaling pathway"/>
    <property type="evidence" value="ECO:0007669"/>
    <property type="project" value="UniProtKB-KW"/>
</dbReference>
<dbReference type="OrthoDB" id="6436322at2759"/>
<comment type="caution">
    <text evidence="10">The sequence shown here is derived from an EMBL/GenBank/DDBJ whole genome shotgun (WGS) entry which is preliminary data.</text>
</comment>
<evidence type="ECO:0000256" key="7">
    <source>
        <dbReference type="ARBA" id="ARBA00023320"/>
    </source>
</evidence>
<keyword evidence="5 9" id="KW-0732">Signal</keyword>
<accession>A0A2J7Q7M9</accession>
<organism evidence="10 11">
    <name type="scientific">Cryptotermes secundus</name>
    <dbReference type="NCBI Taxonomy" id="105785"/>
    <lineage>
        <taxon>Eukaryota</taxon>
        <taxon>Metazoa</taxon>
        <taxon>Ecdysozoa</taxon>
        <taxon>Arthropoda</taxon>
        <taxon>Hexapoda</taxon>
        <taxon>Insecta</taxon>
        <taxon>Pterygota</taxon>
        <taxon>Neoptera</taxon>
        <taxon>Polyneoptera</taxon>
        <taxon>Dictyoptera</taxon>
        <taxon>Blattodea</taxon>
        <taxon>Blattoidea</taxon>
        <taxon>Termitoidae</taxon>
        <taxon>Kalotermitidae</taxon>
        <taxon>Cryptotermitinae</taxon>
        <taxon>Cryptotermes</taxon>
    </lineage>
</organism>
<comment type="subcellular location">
    <subcellularLocation>
        <location evidence="1">Secreted</location>
    </subcellularLocation>
</comment>
<dbReference type="EMBL" id="NEVH01017441">
    <property type="protein sequence ID" value="PNF24585.1"/>
    <property type="molecule type" value="Genomic_DNA"/>
</dbReference>
<dbReference type="GO" id="GO:0005576">
    <property type="term" value="C:extracellular region"/>
    <property type="evidence" value="ECO:0007669"/>
    <property type="project" value="UniProtKB-SubCell"/>
</dbReference>
<dbReference type="GO" id="GO:0045823">
    <property type="term" value="P:positive regulation of heart contraction"/>
    <property type="evidence" value="ECO:0007669"/>
    <property type="project" value="InterPro"/>
</dbReference>
<evidence type="ECO:0000256" key="8">
    <source>
        <dbReference type="SAM" id="MobiDB-lite"/>
    </source>
</evidence>
<evidence type="ECO:0000256" key="9">
    <source>
        <dbReference type="SAM" id="SignalP"/>
    </source>
</evidence>
<evidence type="ECO:0000256" key="2">
    <source>
        <dbReference type="ARBA" id="ARBA00009635"/>
    </source>
</evidence>
<evidence type="ECO:0000313" key="11">
    <source>
        <dbReference type="Proteomes" id="UP000235965"/>
    </source>
</evidence>
<protein>
    <recommendedName>
        <fullName evidence="3">Pro-corazonin</fullName>
    </recommendedName>
</protein>
<evidence type="ECO:0000256" key="3">
    <source>
        <dbReference type="ARBA" id="ARBA00014144"/>
    </source>
</evidence>
<dbReference type="AlphaFoldDB" id="A0A2J7Q7M9"/>
<dbReference type="InParanoid" id="A0A2J7Q7M9"/>
<dbReference type="InterPro" id="IPR020190">
    <property type="entry name" value="Procorazonin"/>
</dbReference>
<evidence type="ECO:0000313" key="10">
    <source>
        <dbReference type="EMBL" id="PNF24585.1"/>
    </source>
</evidence>
<evidence type="ECO:0000256" key="4">
    <source>
        <dbReference type="ARBA" id="ARBA00022525"/>
    </source>
</evidence>
<feature type="signal peptide" evidence="9">
    <location>
        <begin position="1"/>
        <end position="33"/>
    </location>
</feature>
<keyword evidence="6" id="KW-0027">Amidation</keyword>
<comment type="similarity">
    <text evidence="2">Belongs to the corazonin family.</text>
</comment>
<dbReference type="Proteomes" id="UP000235965">
    <property type="component" value="Unassembled WGS sequence"/>
</dbReference>
<dbReference type="GO" id="GO:0071858">
    <property type="term" value="F:corazonin receptor binding"/>
    <property type="evidence" value="ECO:0007669"/>
    <property type="project" value="InterPro"/>
</dbReference>
<feature type="chain" id="PRO_5014317126" description="Pro-corazonin" evidence="9">
    <location>
        <begin position="34"/>
        <end position="137"/>
    </location>
</feature>
<sequence length="137" mass="15257">MNFPSTASSSRCRFHTFPGLLLVLCCLTGAVLAQTFQYSRGWTNGRKRSGSVTPVLIPSSASGAGLIQNIDESPAFSNPCSQLQRIKFLLGARNPQQFYFPCDSWRDISETPSEEISERFRRKAPSDSEEANNFEEN</sequence>
<keyword evidence="7" id="KW-0527">Neuropeptide</keyword>
<feature type="region of interest" description="Disordered" evidence="8">
    <location>
        <begin position="113"/>
        <end position="137"/>
    </location>
</feature>
<evidence type="ECO:0000256" key="1">
    <source>
        <dbReference type="ARBA" id="ARBA00004613"/>
    </source>
</evidence>
<dbReference type="Pfam" id="PF17308">
    <property type="entry name" value="Corazonin"/>
    <property type="match status" value="1"/>
</dbReference>
<evidence type="ECO:0000256" key="6">
    <source>
        <dbReference type="ARBA" id="ARBA00022815"/>
    </source>
</evidence>
<keyword evidence="4" id="KW-0964">Secreted</keyword>